<feature type="chain" id="PRO_5019295362" description="Ubiquitin-like protease family profile domain-containing protein" evidence="5">
    <location>
        <begin position="19"/>
        <end position="355"/>
    </location>
</feature>
<dbReference type="InterPro" id="IPR003653">
    <property type="entry name" value="Peptidase_C48_C"/>
</dbReference>
<dbReference type="SUPFAM" id="SSF54001">
    <property type="entry name" value="Cysteine proteinases"/>
    <property type="match status" value="1"/>
</dbReference>
<accession>A0A445EC84</accession>
<dbReference type="Pfam" id="PF02902">
    <property type="entry name" value="Peptidase_C48"/>
    <property type="match status" value="1"/>
</dbReference>
<dbReference type="GO" id="GO:0008234">
    <property type="term" value="F:cysteine-type peptidase activity"/>
    <property type="evidence" value="ECO:0007669"/>
    <property type="project" value="InterPro"/>
</dbReference>
<dbReference type="EMBL" id="SDMP01000002">
    <property type="protein sequence ID" value="RYR73090.1"/>
    <property type="molecule type" value="Genomic_DNA"/>
</dbReference>
<comment type="caution">
    <text evidence="7">The sequence shown here is derived from an EMBL/GenBank/DDBJ whole genome shotgun (WGS) entry which is preliminary data.</text>
</comment>
<protein>
    <recommendedName>
        <fullName evidence="6">Ubiquitin-like protease family profile domain-containing protein</fullName>
    </recommendedName>
</protein>
<name>A0A445EC84_ARAHY</name>
<keyword evidence="3" id="KW-0378">Hydrolase</keyword>
<evidence type="ECO:0000256" key="1">
    <source>
        <dbReference type="ARBA" id="ARBA00005234"/>
    </source>
</evidence>
<evidence type="ECO:0000313" key="7">
    <source>
        <dbReference type="EMBL" id="RYR73090.1"/>
    </source>
</evidence>
<evidence type="ECO:0000313" key="8">
    <source>
        <dbReference type="Proteomes" id="UP000289738"/>
    </source>
</evidence>
<evidence type="ECO:0000256" key="3">
    <source>
        <dbReference type="ARBA" id="ARBA00022801"/>
    </source>
</evidence>
<evidence type="ECO:0000256" key="2">
    <source>
        <dbReference type="ARBA" id="ARBA00022670"/>
    </source>
</evidence>
<keyword evidence="2" id="KW-0645">Protease</keyword>
<feature type="signal peptide" evidence="5">
    <location>
        <begin position="1"/>
        <end position="18"/>
    </location>
</feature>
<dbReference type="GO" id="GO:0006508">
    <property type="term" value="P:proteolysis"/>
    <property type="evidence" value="ECO:0007669"/>
    <property type="project" value="UniProtKB-KW"/>
</dbReference>
<reference evidence="7 8" key="1">
    <citation type="submission" date="2019-01" db="EMBL/GenBank/DDBJ databases">
        <title>Sequencing of cultivated peanut Arachis hypogaea provides insights into genome evolution and oil improvement.</title>
        <authorList>
            <person name="Chen X."/>
        </authorList>
    </citation>
    <scope>NUCLEOTIDE SEQUENCE [LARGE SCALE GENOMIC DNA]</scope>
    <source>
        <strain evidence="8">cv. Fuhuasheng</strain>
        <tissue evidence="7">Leaves</tissue>
    </source>
</reference>
<dbReference type="InterPro" id="IPR038765">
    <property type="entry name" value="Papain-like_cys_pep_sf"/>
</dbReference>
<dbReference type="Gene3D" id="3.40.395.10">
    <property type="entry name" value="Adenoviral Proteinase, Chain A"/>
    <property type="match status" value="1"/>
</dbReference>
<organism evidence="7 8">
    <name type="scientific">Arachis hypogaea</name>
    <name type="common">Peanut</name>
    <dbReference type="NCBI Taxonomy" id="3818"/>
    <lineage>
        <taxon>Eukaryota</taxon>
        <taxon>Viridiplantae</taxon>
        <taxon>Streptophyta</taxon>
        <taxon>Embryophyta</taxon>
        <taxon>Tracheophyta</taxon>
        <taxon>Spermatophyta</taxon>
        <taxon>Magnoliopsida</taxon>
        <taxon>eudicotyledons</taxon>
        <taxon>Gunneridae</taxon>
        <taxon>Pentapetalae</taxon>
        <taxon>rosids</taxon>
        <taxon>fabids</taxon>
        <taxon>Fabales</taxon>
        <taxon>Fabaceae</taxon>
        <taxon>Papilionoideae</taxon>
        <taxon>50 kb inversion clade</taxon>
        <taxon>dalbergioids sensu lato</taxon>
        <taxon>Dalbergieae</taxon>
        <taxon>Pterocarpus clade</taxon>
        <taxon>Arachis</taxon>
    </lineage>
</organism>
<evidence type="ECO:0000256" key="4">
    <source>
        <dbReference type="SAM" id="MobiDB-lite"/>
    </source>
</evidence>
<dbReference type="AlphaFoldDB" id="A0A445EC84"/>
<dbReference type="Proteomes" id="UP000289738">
    <property type="component" value="Chromosome A02"/>
</dbReference>
<comment type="similarity">
    <text evidence="1">Belongs to the peptidase C48 family.</text>
</comment>
<feature type="region of interest" description="Disordered" evidence="4">
    <location>
        <begin position="68"/>
        <end position="105"/>
    </location>
</feature>
<evidence type="ECO:0000256" key="5">
    <source>
        <dbReference type="SAM" id="SignalP"/>
    </source>
</evidence>
<proteinExistence type="inferred from homology"/>
<sequence length="355" mass="41128">MNLVQCLLLIHGLVMVQLKPEMNSMCSCLWTLFFLLQLPSRTLKAGCYSVSYKFYLIKDDYVYEVSDEDNLAKEEQQQSQEPPVAQPSEQEAPVNPSKNQQRSNLNKKHLLMQREDERPSFNLGISPPASQPSQPSQLSVSQLEILEEAMVEVGVIAALKFAEATTSEPTLPAAKVYKTPEKKIKITNELIEKCYHWMTHVKQTRYGSNEYDAIFALKHEALYGGLREYFMSLMPKEHVVSIHSMILNQIKICRYQEQIYIVPQDVVSYIDERTNKAYRFDIEQYAHHHQFLDKRKLASHPFLFVPICNGAHWWLWIADVSKKKFYVLDPVNKLPEDIPDSRKKLNKFVLGSLLM</sequence>
<evidence type="ECO:0000259" key="6">
    <source>
        <dbReference type="Pfam" id="PF02902"/>
    </source>
</evidence>
<keyword evidence="8" id="KW-1185">Reference proteome</keyword>
<feature type="domain" description="Ubiquitin-like protease family profile" evidence="6">
    <location>
        <begin position="255"/>
        <end position="340"/>
    </location>
</feature>
<keyword evidence="5" id="KW-0732">Signal</keyword>
<gene>
    <name evidence="7" type="ORF">Ahy_A02g007388</name>
</gene>